<feature type="compositionally biased region" description="Basic and acidic residues" evidence="3">
    <location>
        <begin position="1034"/>
        <end position="1045"/>
    </location>
</feature>
<protein>
    <recommendedName>
        <fullName evidence="4">TRUD domain-containing protein</fullName>
    </recommendedName>
</protein>
<name>A0A2A9MI57_BESBE</name>
<dbReference type="GO" id="GO:0003723">
    <property type="term" value="F:RNA binding"/>
    <property type="evidence" value="ECO:0007669"/>
    <property type="project" value="InterPro"/>
</dbReference>
<comment type="similarity">
    <text evidence="1">Belongs to the pseudouridine synthase TruD family.</text>
</comment>
<feature type="region of interest" description="Disordered" evidence="3">
    <location>
        <begin position="173"/>
        <end position="269"/>
    </location>
</feature>
<dbReference type="PROSITE" id="PS50984">
    <property type="entry name" value="TRUD"/>
    <property type="match status" value="1"/>
</dbReference>
<dbReference type="GO" id="GO:0009982">
    <property type="term" value="F:pseudouridine synthase activity"/>
    <property type="evidence" value="ECO:0007669"/>
    <property type="project" value="InterPro"/>
</dbReference>
<feature type="region of interest" description="Disordered" evidence="3">
    <location>
        <begin position="302"/>
        <end position="357"/>
    </location>
</feature>
<feature type="compositionally biased region" description="Basic and acidic residues" evidence="3">
    <location>
        <begin position="329"/>
        <end position="347"/>
    </location>
</feature>
<reference evidence="5 6" key="1">
    <citation type="submission" date="2017-09" db="EMBL/GenBank/DDBJ databases">
        <title>Genome sequencing of Besnoitia besnoiti strain Bb-Ger1.</title>
        <authorList>
            <person name="Schares G."/>
            <person name="Venepally P."/>
            <person name="Lorenzi H.A."/>
        </authorList>
    </citation>
    <scope>NUCLEOTIDE SEQUENCE [LARGE SCALE GENOMIC DNA]</scope>
    <source>
        <strain evidence="5 6">Bb-Ger1</strain>
    </source>
</reference>
<feature type="compositionally biased region" description="Basic and acidic residues" evidence="3">
    <location>
        <begin position="1284"/>
        <end position="1314"/>
    </location>
</feature>
<evidence type="ECO:0000256" key="2">
    <source>
        <dbReference type="ARBA" id="ARBA00023235"/>
    </source>
</evidence>
<dbReference type="VEuPathDB" id="ToxoDB:BESB_000070"/>
<feature type="region of interest" description="Disordered" evidence="3">
    <location>
        <begin position="1143"/>
        <end position="1222"/>
    </location>
</feature>
<dbReference type="InterPro" id="IPR020103">
    <property type="entry name" value="PsdUridine_synth_cat_dom_sf"/>
</dbReference>
<feature type="compositionally biased region" description="Acidic residues" evidence="3">
    <location>
        <begin position="1209"/>
        <end position="1219"/>
    </location>
</feature>
<evidence type="ECO:0000259" key="4">
    <source>
        <dbReference type="PROSITE" id="PS50984"/>
    </source>
</evidence>
<feature type="region of interest" description="Disordered" evidence="3">
    <location>
        <begin position="1034"/>
        <end position="1075"/>
    </location>
</feature>
<feature type="compositionally biased region" description="Basic and acidic residues" evidence="3">
    <location>
        <begin position="876"/>
        <end position="909"/>
    </location>
</feature>
<dbReference type="Pfam" id="PF01142">
    <property type="entry name" value="TruD"/>
    <property type="match status" value="3"/>
</dbReference>
<dbReference type="OrthoDB" id="447290at2759"/>
<dbReference type="EMBL" id="NWUJ01000001">
    <property type="protein sequence ID" value="PFH37665.1"/>
    <property type="molecule type" value="Genomic_DNA"/>
</dbReference>
<dbReference type="RefSeq" id="XP_029221674.1">
    <property type="nucleotide sequence ID" value="XM_029358762.1"/>
</dbReference>
<dbReference type="SUPFAM" id="SSF55120">
    <property type="entry name" value="Pseudouridine synthase"/>
    <property type="match status" value="1"/>
</dbReference>
<dbReference type="InterPro" id="IPR042214">
    <property type="entry name" value="TruD_catalytic"/>
</dbReference>
<feature type="region of interest" description="Disordered" evidence="3">
    <location>
        <begin position="1284"/>
        <end position="1385"/>
    </location>
</feature>
<keyword evidence="6" id="KW-1185">Reference proteome</keyword>
<organism evidence="5 6">
    <name type="scientific">Besnoitia besnoiti</name>
    <name type="common">Apicomplexan protozoan</name>
    <dbReference type="NCBI Taxonomy" id="94643"/>
    <lineage>
        <taxon>Eukaryota</taxon>
        <taxon>Sar</taxon>
        <taxon>Alveolata</taxon>
        <taxon>Apicomplexa</taxon>
        <taxon>Conoidasida</taxon>
        <taxon>Coccidia</taxon>
        <taxon>Eucoccidiorida</taxon>
        <taxon>Eimeriorina</taxon>
        <taxon>Sarcocystidae</taxon>
        <taxon>Besnoitia</taxon>
    </lineage>
</organism>
<dbReference type="PANTHER" id="PTHR13326:SF21">
    <property type="entry name" value="PSEUDOURIDYLATE SYNTHASE PUS7L"/>
    <property type="match status" value="1"/>
</dbReference>
<accession>A0A2A9MI57</accession>
<dbReference type="Gene3D" id="3.30.2350.20">
    <property type="entry name" value="TruD, catalytic domain"/>
    <property type="match status" value="2"/>
</dbReference>
<gene>
    <name evidence="5" type="ORF">BESB_000070</name>
</gene>
<sequence>MASAAERSALLSPQPEASRRTSLDASLDVSPVVSPGDPEGLGARPVRRILEANSAAKLASLWLLGDLAGFLRALWLRQRRQAAEEKDAARGEGQAGPSTDLIASRSSPGGSPGHASQRADPTTPARLAPGLSFSPAGSFASLAEVRKEVRGALHAFVRERLPFLVAESANVLPATPSPGRTAHSGRPAGEPWGVKRARPTNPLEDDAGGEASANDERLWKRQNMQTRKDRNPLDEDDENEADVPKGDEEGDAGEAKAGPRSAEGLPLAPNPFEGFLATNLSQQIEIISRTIDARLMSSRLASEGQPQSLEANGLGGEAGDTQAQPPLAPEEREERKKAEERNERKETGGGLTASSPAGAAADLFPFISLGACWAQQRRELLCLKKEIEDEDAKDGEGEGDGEDDWRGGAPQGGVARPEGALERLERKKERSCWVSLLEEAANTPPGVVLKLTPRPSCMRFLFPPVPFKCMDSARPALSAGAAEAARGGGEREEDRRRQPASCREGVSREERRACREEINAVFFRGANTEKTSSKVTLKGRETHLFTRLASHPALFDLLFDPFRSSGGATNYVAASPGYRAGAYETRWPANAGAYVHFVLMKINRDTSNALHSVGRGLRRHPQKSLAVAGTKDKRGITVQRCSILKVSPSALLAACYLDHPAWDANVHIAPLGYFSRPQRLGGLLGNSFQVVLRNVRLPGPARRGLRGAGPSGDLPAARVAVALADRCLPLAQCDAAIQELARRVEAGVATISSRGFLNYFGLQRFGTHAVRTFEVGAALLRGDWKEAVALILGKRARRCPARHLRFSAACPAAAPGPTRQEQVGEHAGWTFERGEVSLWDVLEMTDDPRLALARAARHQHIERSLLSSLLMSARKGEKRQAAREAGNRHARDDAIGDAGERKLPPRGEADGQQDSGADNAEVDMGEGEQRESREGRRSRGDTEKQGEKRDMHVKISAEHGPADGSDKPSSLDALSRFDVKDYFRALQEIPPNSLQLYVHSAQSVLFNHACSWRWQTFGDKVCVGDIVRIRSKDGHAGGRREKTDTMCESGEGMGRSRRPERGVWGGDQGDEESDCEMDDFRQSVRVIETEAEACKASIFDVVLPMPGADMTYPSQLAAVYAQLAVDLLGVSLDVFNTSKERHDSDVGRFRGLSRDAERGQPCRGERKRERGGRQRSRFEGVSRRGRGRGRHEDGRQGWQASSADSAGEKDEDGGEDSEDPLSLSAATGLSILGVKCSGSYRPLLERARNCQWQLLQVSEEAVQKPESVLLSDVDLLLRKQRDMASGSAERHARTLEQKQQDTLEGRCGQIKDAEETSAVQGRDGRSENTETGPFRSTAGAEDLRVSWDEPLDPAQVRCMFSGGPAQAQGGPRETEAQHTKGASASEADRRGHLFVAGETSNICLLLRLRLTPGTYFTMALRELMKSNAPDDDELAHAAARTVVSPDFLEKDTYSSVQGLSA</sequence>
<proteinExistence type="inferred from homology"/>
<dbReference type="InterPro" id="IPR011760">
    <property type="entry name" value="PsdUridine_synth_TruD_insert"/>
</dbReference>
<feature type="compositionally biased region" description="Acidic residues" evidence="3">
    <location>
        <begin position="390"/>
        <end position="403"/>
    </location>
</feature>
<evidence type="ECO:0000256" key="1">
    <source>
        <dbReference type="ARBA" id="ARBA00007953"/>
    </source>
</evidence>
<evidence type="ECO:0000313" key="6">
    <source>
        <dbReference type="Proteomes" id="UP000224006"/>
    </source>
</evidence>
<feature type="domain" description="TRUD" evidence="4">
    <location>
        <begin position="755"/>
        <end position="1154"/>
    </location>
</feature>
<dbReference type="GO" id="GO:0001522">
    <property type="term" value="P:pseudouridine synthesis"/>
    <property type="evidence" value="ECO:0007669"/>
    <property type="project" value="InterPro"/>
</dbReference>
<feature type="region of interest" description="Disordered" evidence="3">
    <location>
        <begin position="85"/>
        <end position="130"/>
    </location>
</feature>
<feature type="region of interest" description="Disordered" evidence="3">
    <location>
        <begin position="1"/>
        <end position="43"/>
    </location>
</feature>
<dbReference type="PANTHER" id="PTHR13326">
    <property type="entry name" value="TRNA PSEUDOURIDINE SYNTHASE D"/>
    <property type="match status" value="1"/>
</dbReference>
<dbReference type="InterPro" id="IPR001656">
    <property type="entry name" value="PsdUridine_synth_TruD"/>
</dbReference>
<feature type="region of interest" description="Disordered" evidence="3">
    <location>
        <begin position="876"/>
        <end position="970"/>
    </location>
</feature>
<evidence type="ECO:0000313" key="5">
    <source>
        <dbReference type="EMBL" id="PFH37665.1"/>
    </source>
</evidence>
<evidence type="ECO:0000256" key="3">
    <source>
        <dbReference type="SAM" id="MobiDB-lite"/>
    </source>
</evidence>
<dbReference type="GeneID" id="40305070"/>
<feature type="compositionally biased region" description="Basic and acidic residues" evidence="3">
    <location>
        <begin position="1143"/>
        <end position="1182"/>
    </location>
</feature>
<dbReference type="STRING" id="94643.A0A2A9MI57"/>
<dbReference type="GO" id="GO:0005634">
    <property type="term" value="C:nucleus"/>
    <property type="evidence" value="ECO:0007669"/>
    <property type="project" value="TreeGrafter"/>
</dbReference>
<keyword evidence="2" id="KW-0413">Isomerase</keyword>
<feature type="region of interest" description="Disordered" evidence="3">
    <location>
        <begin position="390"/>
        <end position="421"/>
    </location>
</feature>
<feature type="compositionally biased region" description="Basic and acidic residues" evidence="3">
    <location>
        <begin position="488"/>
        <end position="497"/>
    </location>
</feature>
<feature type="compositionally biased region" description="Basic and acidic residues" evidence="3">
    <location>
        <begin position="927"/>
        <end position="966"/>
    </location>
</feature>
<comment type="caution">
    <text evidence="5">The sequence shown here is derived from an EMBL/GenBank/DDBJ whole genome shotgun (WGS) entry which is preliminary data.</text>
</comment>
<dbReference type="Proteomes" id="UP000224006">
    <property type="component" value="Chromosome I"/>
</dbReference>
<feature type="region of interest" description="Disordered" evidence="3">
    <location>
        <begin position="480"/>
        <end position="508"/>
    </location>
</feature>
<dbReference type="KEGG" id="bbes:BESB_000070"/>